<dbReference type="InParanoid" id="D8QDT8"/>
<evidence type="ECO:0000313" key="2">
    <source>
        <dbReference type="EMBL" id="EFI93737.1"/>
    </source>
</evidence>
<feature type="region of interest" description="Disordered" evidence="1">
    <location>
        <begin position="22"/>
        <end position="59"/>
    </location>
</feature>
<gene>
    <name evidence="2" type="ORF">SCHCODRAFT_112024</name>
</gene>
<dbReference type="RefSeq" id="XP_003028640.1">
    <property type="nucleotide sequence ID" value="XM_003028594.1"/>
</dbReference>
<dbReference type="KEGG" id="scm:SCHCO_02637118"/>
<keyword evidence="3" id="KW-1185">Reference proteome</keyword>
<organism evidence="3">
    <name type="scientific">Schizophyllum commune (strain H4-8 / FGSC 9210)</name>
    <name type="common">Split gill fungus</name>
    <dbReference type="NCBI Taxonomy" id="578458"/>
    <lineage>
        <taxon>Eukaryota</taxon>
        <taxon>Fungi</taxon>
        <taxon>Dikarya</taxon>
        <taxon>Basidiomycota</taxon>
        <taxon>Agaricomycotina</taxon>
        <taxon>Agaricomycetes</taxon>
        <taxon>Agaricomycetidae</taxon>
        <taxon>Agaricales</taxon>
        <taxon>Schizophyllaceae</taxon>
        <taxon>Schizophyllum</taxon>
    </lineage>
</organism>
<feature type="compositionally biased region" description="Polar residues" evidence="1">
    <location>
        <begin position="30"/>
        <end position="46"/>
    </location>
</feature>
<feature type="region of interest" description="Disordered" evidence="1">
    <location>
        <begin position="102"/>
        <end position="141"/>
    </location>
</feature>
<sequence length="274" mass="30488">MSSDSRKMFPVDWPAYIPIHSAAEAPDQATAPTSGRPRQTSVTNDAIPSGHARVSSDPVAPTRRVRFAHVDDAEATDCDDLEVFIAEMTRRFDEEAGALESLAQPYSPSPGSTNKKPMCSSDASSDSESGTDDDEKKPDSVKAKAKIYAPFLSLSQDDTPAYDYASTLEDTRVKRRTGVVKENCNPCRWMADRRLKTTDFTVRCDGPWSPSRYPDWASEIAEERERLAAEVLAETFDDLAPRPPMKFDSEVRISRRLRDGSVLLPRSKRRVVVL</sequence>
<accession>D8QDT8</accession>
<dbReference type="VEuPathDB" id="FungiDB:SCHCODRAFT_02637118"/>
<dbReference type="GeneID" id="9590439"/>
<dbReference type="EMBL" id="GL377310">
    <property type="protein sequence ID" value="EFI93737.1"/>
    <property type="molecule type" value="Genomic_DNA"/>
</dbReference>
<reference evidence="2 3" key="1">
    <citation type="journal article" date="2010" name="Nat. Biotechnol.">
        <title>Genome sequence of the model mushroom Schizophyllum commune.</title>
        <authorList>
            <person name="Ohm R.A."/>
            <person name="de Jong J.F."/>
            <person name="Lugones L.G."/>
            <person name="Aerts A."/>
            <person name="Kothe E."/>
            <person name="Stajich J.E."/>
            <person name="de Vries R.P."/>
            <person name="Record E."/>
            <person name="Levasseur A."/>
            <person name="Baker S.E."/>
            <person name="Bartholomew K.A."/>
            <person name="Coutinho P.M."/>
            <person name="Erdmann S."/>
            <person name="Fowler T.J."/>
            <person name="Gathman A.C."/>
            <person name="Lombard V."/>
            <person name="Henrissat B."/>
            <person name="Knabe N."/>
            <person name="Kuees U."/>
            <person name="Lilly W.W."/>
            <person name="Lindquist E."/>
            <person name="Lucas S."/>
            <person name="Magnuson J.K."/>
            <person name="Piumi F."/>
            <person name="Raudaskoski M."/>
            <person name="Salamov A."/>
            <person name="Schmutz J."/>
            <person name="Schwarze F.W.M.R."/>
            <person name="vanKuyk P.A."/>
            <person name="Horton J.S."/>
            <person name="Grigoriev I.V."/>
            <person name="Woesten H.A.B."/>
        </authorList>
    </citation>
    <scope>NUCLEOTIDE SEQUENCE [LARGE SCALE GENOMIC DNA]</scope>
    <source>
        <strain evidence="3">H4-8 / FGSC 9210</strain>
    </source>
</reference>
<feature type="compositionally biased region" description="Polar residues" evidence="1">
    <location>
        <begin position="104"/>
        <end position="115"/>
    </location>
</feature>
<evidence type="ECO:0000256" key="1">
    <source>
        <dbReference type="SAM" id="MobiDB-lite"/>
    </source>
</evidence>
<name>D8QDT8_SCHCM</name>
<proteinExistence type="predicted"/>
<dbReference type="HOGENOM" id="CLU_1016185_0_0_1"/>
<dbReference type="AlphaFoldDB" id="D8QDT8"/>
<evidence type="ECO:0000313" key="3">
    <source>
        <dbReference type="Proteomes" id="UP000007431"/>
    </source>
</evidence>
<protein>
    <submittedName>
        <fullName evidence="2">Uncharacterized protein</fullName>
    </submittedName>
</protein>
<dbReference type="Proteomes" id="UP000007431">
    <property type="component" value="Unassembled WGS sequence"/>
</dbReference>
<feature type="non-terminal residue" evidence="2">
    <location>
        <position position="274"/>
    </location>
</feature>
<dbReference type="OrthoDB" id="10469448at2759"/>